<evidence type="ECO:0000313" key="2">
    <source>
        <dbReference type="EMBL" id="TRT43469.1"/>
    </source>
</evidence>
<organism evidence="2 3">
    <name type="scientific">Microcystis aeruginosa Ma_QC_C_20070703_M131</name>
    <dbReference type="NCBI Taxonomy" id="2486263"/>
    <lineage>
        <taxon>Bacteria</taxon>
        <taxon>Bacillati</taxon>
        <taxon>Cyanobacteriota</taxon>
        <taxon>Cyanophyceae</taxon>
        <taxon>Oscillatoriophycideae</taxon>
        <taxon>Chroococcales</taxon>
        <taxon>Microcystaceae</taxon>
        <taxon>Microcystis</taxon>
    </lineage>
</organism>
<evidence type="ECO:0008006" key="4">
    <source>
        <dbReference type="Google" id="ProtNLM"/>
    </source>
</evidence>
<dbReference type="EMBL" id="SFCA01000240">
    <property type="protein sequence ID" value="TRT43469.1"/>
    <property type="molecule type" value="Genomic_DNA"/>
</dbReference>
<protein>
    <recommendedName>
        <fullName evidence="4">DUF3747 domain-containing protein</fullName>
    </recommendedName>
</protein>
<accession>A0A551X443</accession>
<feature type="signal peptide" evidence="1">
    <location>
        <begin position="1"/>
        <end position="24"/>
    </location>
</feature>
<evidence type="ECO:0000256" key="1">
    <source>
        <dbReference type="SAM" id="SignalP"/>
    </source>
</evidence>
<proteinExistence type="predicted"/>
<sequence length="174" mass="19381">MVYRTSAFGLLALALLVSGVSVSASQRMTGVRESQFNEGINGRRDTQLLAQANVNEDQWFEGTLQGCKRTGPSVQCAVAVRGKADHYASVRCQAENLTRLFDTSGNVYPCAKIKIGNQEAQSDLRLKFPQGTPVKVTLTFNNVSSQVNEFDTLEISFEYYRDSFLKFKNIKLPR</sequence>
<reference evidence="2 3" key="1">
    <citation type="submission" date="2019-01" db="EMBL/GenBank/DDBJ databases">
        <title>Coherence of Microcystis species and biogeography revealed through population genomics.</title>
        <authorList>
            <person name="Perez-Carrascal O.M."/>
            <person name="Terrat Y."/>
            <person name="Giani A."/>
            <person name="Fortin N."/>
            <person name="Tromas N."/>
            <person name="Shapiro B.J."/>
        </authorList>
    </citation>
    <scope>NUCLEOTIDE SEQUENCE [LARGE SCALE GENOMIC DNA]</scope>
    <source>
        <strain evidence="2">Ma_QC_C_20070703_M131</strain>
    </source>
</reference>
<keyword evidence="1" id="KW-0732">Signal</keyword>
<comment type="caution">
    <text evidence="2">The sequence shown here is derived from an EMBL/GenBank/DDBJ whole genome shotgun (WGS) entry which is preliminary data.</text>
</comment>
<evidence type="ECO:0000313" key="3">
    <source>
        <dbReference type="Proteomes" id="UP000316443"/>
    </source>
</evidence>
<gene>
    <name evidence="2" type="ORF">EWV85_22045</name>
</gene>
<dbReference type="Proteomes" id="UP000316443">
    <property type="component" value="Unassembled WGS sequence"/>
</dbReference>
<name>A0A551X443_MICAE</name>
<feature type="chain" id="PRO_5021715129" description="DUF3747 domain-containing protein" evidence="1">
    <location>
        <begin position="25"/>
        <end position="174"/>
    </location>
</feature>
<dbReference type="AlphaFoldDB" id="A0A551X443"/>